<feature type="chain" id="PRO_5004289050" evidence="3">
    <location>
        <begin position="33"/>
        <end position="302"/>
    </location>
</feature>
<proteinExistence type="predicted"/>
<dbReference type="eggNOG" id="COG0457">
    <property type="taxonomic scope" value="Bacteria"/>
</dbReference>
<keyword evidence="3" id="KW-0732">Signal</keyword>
<dbReference type="InParanoid" id="Q7NK25"/>
<feature type="signal peptide" evidence="3">
    <location>
        <begin position="1"/>
        <end position="32"/>
    </location>
</feature>
<evidence type="ECO:0000256" key="3">
    <source>
        <dbReference type="SAM" id="SignalP"/>
    </source>
</evidence>
<evidence type="ECO:0000313" key="4">
    <source>
        <dbReference type="EMBL" id="BAC89596.1"/>
    </source>
</evidence>
<dbReference type="SMART" id="SM00028">
    <property type="entry name" value="TPR"/>
    <property type="match status" value="2"/>
</dbReference>
<name>Q7NK25_GLOVI</name>
<dbReference type="NCBIfam" id="NF041522">
    <property type="entry name" value="TPR_sll0314"/>
    <property type="match status" value="1"/>
</dbReference>
<keyword evidence="5" id="KW-1185">Reference proteome</keyword>
<dbReference type="AlphaFoldDB" id="Q7NK25"/>
<dbReference type="STRING" id="251221.gene:10759145"/>
<sequence>MHRTSRWTQCKRVIGAGSLALALAVWAPAALAADPFRTGSEARPIGPALQMAFEDFFKNGNYLNAGEKLDVAQRQNPDEPLVYGLQAAIAYQNGQVDRLLALAQKTREVAQAMNGKDPARSHLYLGIAQGLEISTFYLKDGILALPRMLTYVPAMFGEFKTAREKSPDDPEINLFVGYIDTLLTKHDEAIKEFRKAAPNYLSYRGQALAWRDKKNYEEALAMVDQALAAAPTNPDLSYLKGQILALYSKPAEAVAHFDRAIYQGNQLPESTRKQILRERDAQARLAGDLYTPLPSVTVTPQP</sequence>
<dbReference type="OrthoDB" id="505056at2"/>
<reference evidence="4 5" key="1">
    <citation type="journal article" date="2003" name="DNA Res.">
        <title>Complete genome structure of Gloeobacter violaceus PCC 7421, a cyanobacterium that lacks thylakoids.</title>
        <authorList>
            <person name="Nakamura Y."/>
            <person name="Kaneko T."/>
            <person name="Sato S."/>
            <person name="Mimuro M."/>
            <person name="Miyashita H."/>
            <person name="Tsuchiya T."/>
            <person name="Sasamoto S."/>
            <person name="Watanabe A."/>
            <person name="Kawashima K."/>
            <person name="Kishida Y."/>
            <person name="Kiyokawa C."/>
            <person name="Kohara M."/>
            <person name="Matsumoto M."/>
            <person name="Matsuno A."/>
            <person name="Nakazaki N."/>
            <person name="Shimpo S."/>
            <person name="Takeuchi C."/>
            <person name="Yamada M."/>
            <person name="Tabata S."/>
        </authorList>
    </citation>
    <scope>NUCLEOTIDE SEQUENCE [LARGE SCALE GENOMIC DNA]</scope>
    <source>
        <strain evidence="5">ATCC 29082 / PCC 7421</strain>
    </source>
</reference>
<keyword evidence="2" id="KW-0802">TPR repeat</keyword>
<evidence type="ECO:0000313" key="5">
    <source>
        <dbReference type="Proteomes" id="UP000000557"/>
    </source>
</evidence>
<organism evidence="4 5">
    <name type="scientific">Gloeobacter violaceus (strain ATCC 29082 / PCC 7421)</name>
    <dbReference type="NCBI Taxonomy" id="251221"/>
    <lineage>
        <taxon>Bacteria</taxon>
        <taxon>Bacillati</taxon>
        <taxon>Cyanobacteriota</taxon>
        <taxon>Cyanophyceae</taxon>
        <taxon>Gloeobacterales</taxon>
        <taxon>Gloeobacteraceae</taxon>
        <taxon>Gloeobacter</taxon>
    </lineage>
</organism>
<dbReference type="PANTHER" id="PTHR44943:SF8">
    <property type="entry name" value="TPR REPEAT-CONTAINING PROTEIN MJ0263"/>
    <property type="match status" value="1"/>
</dbReference>
<dbReference type="InterPro" id="IPR051685">
    <property type="entry name" value="Ycf3/AcsC/BcsC/TPR_MFPF"/>
</dbReference>
<dbReference type="EMBL" id="BA000045">
    <property type="protein sequence ID" value="BAC89596.1"/>
    <property type="molecule type" value="Genomic_DNA"/>
</dbReference>
<dbReference type="Pfam" id="PF13432">
    <property type="entry name" value="TPR_16"/>
    <property type="match status" value="1"/>
</dbReference>
<reference evidence="4 5" key="2">
    <citation type="journal article" date="2003" name="DNA Res.">
        <title>Complete genome structure of Gloeobacter violaceus PCC 7421, a cyanobacterium that lacks thylakoids (supplement).</title>
        <authorList>
            <person name="Nakamura Y."/>
            <person name="Kaneko T."/>
            <person name="Sato S."/>
            <person name="Mimuro M."/>
            <person name="Miyashita H."/>
            <person name="Tsuchiya T."/>
            <person name="Sasamoto S."/>
            <person name="Watanabe A."/>
            <person name="Kawashima K."/>
            <person name="Kishida Y."/>
            <person name="Kiyokawa C."/>
            <person name="Kohara M."/>
            <person name="Matsumoto M."/>
            <person name="Matsuno A."/>
            <person name="Nakazaki N."/>
            <person name="Shimpo S."/>
            <person name="Takeuchi C."/>
            <person name="Yamada M."/>
            <person name="Tabata S."/>
        </authorList>
    </citation>
    <scope>NUCLEOTIDE SEQUENCE [LARGE SCALE GENOMIC DNA]</scope>
    <source>
        <strain evidence="5">ATCC 29082 / PCC 7421</strain>
    </source>
</reference>
<accession>Q7NK25</accession>
<dbReference type="PATRIC" id="fig|251221.4.peg.1691"/>
<dbReference type="EnsemblBacteria" id="BAC89596">
    <property type="protein sequence ID" value="BAC89596"/>
    <property type="gene ID" value="BAC89596"/>
</dbReference>
<dbReference type="InterPro" id="IPR048173">
    <property type="entry name" value="Sll0314-like"/>
</dbReference>
<dbReference type="InterPro" id="IPR011990">
    <property type="entry name" value="TPR-like_helical_dom_sf"/>
</dbReference>
<dbReference type="Proteomes" id="UP000000557">
    <property type="component" value="Chromosome"/>
</dbReference>
<dbReference type="PANTHER" id="PTHR44943">
    <property type="entry name" value="CELLULOSE SYNTHASE OPERON PROTEIN C"/>
    <property type="match status" value="1"/>
</dbReference>
<dbReference type="HOGENOM" id="CLU_914700_0_0_3"/>
<dbReference type="Gene3D" id="1.25.40.10">
    <property type="entry name" value="Tetratricopeptide repeat domain"/>
    <property type="match status" value="2"/>
</dbReference>
<dbReference type="SUPFAM" id="SSF48452">
    <property type="entry name" value="TPR-like"/>
    <property type="match status" value="1"/>
</dbReference>
<evidence type="ECO:0000256" key="2">
    <source>
        <dbReference type="ARBA" id="ARBA00022803"/>
    </source>
</evidence>
<dbReference type="RefSeq" id="WP_011141654.1">
    <property type="nucleotide sequence ID" value="NC_005125.1"/>
</dbReference>
<gene>
    <name evidence="4" type="ordered locus">gll1655</name>
</gene>
<dbReference type="PhylomeDB" id="Q7NK25"/>
<dbReference type="InterPro" id="IPR019734">
    <property type="entry name" value="TPR_rpt"/>
</dbReference>
<evidence type="ECO:0000256" key="1">
    <source>
        <dbReference type="ARBA" id="ARBA00022737"/>
    </source>
</evidence>
<protein>
    <submittedName>
        <fullName evidence="4">Gll1655 protein</fullName>
    </submittedName>
</protein>
<dbReference type="KEGG" id="gvi:gll1655"/>
<keyword evidence="1" id="KW-0677">Repeat</keyword>